<organism evidence="2">
    <name type="scientific">Nicotiana tabacum</name>
    <name type="common">Common tobacco</name>
    <dbReference type="NCBI Taxonomy" id="4097"/>
    <lineage>
        <taxon>Eukaryota</taxon>
        <taxon>Viridiplantae</taxon>
        <taxon>Streptophyta</taxon>
        <taxon>Embryophyta</taxon>
        <taxon>Tracheophyta</taxon>
        <taxon>Spermatophyta</taxon>
        <taxon>Magnoliopsida</taxon>
        <taxon>eudicotyledons</taxon>
        <taxon>Gunneridae</taxon>
        <taxon>Pentapetalae</taxon>
        <taxon>asterids</taxon>
        <taxon>lamiids</taxon>
        <taxon>Solanales</taxon>
        <taxon>Solanaceae</taxon>
        <taxon>Nicotianoideae</taxon>
        <taxon>Nicotianeae</taxon>
        <taxon>Nicotiana</taxon>
    </lineage>
</organism>
<sequence length="130" mass="14642">MQDKKQREIHATPTNLGESASFVANQTGGGKKFNDYNRQKEGSDAKKYSRICAYCKKPGHNIEKCYKIHGFPIDFKFTKQRKFQGATQANNAFTTNNEGEQIVADSEAKSLTKENVAQLLQLLKQCKALH</sequence>
<dbReference type="GO" id="GO:0008270">
    <property type="term" value="F:zinc ion binding"/>
    <property type="evidence" value="ECO:0007669"/>
    <property type="project" value="InterPro"/>
</dbReference>
<feature type="compositionally biased region" description="Basic and acidic residues" evidence="1">
    <location>
        <begin position="1"/>
        <end position="10"/>
    </location>
</feature>
<accession>A0A1S3ZW68</accession>
<proteinExistence type="predicted"/>
<evidence type="ECO:0000313" key="2">
    <source>
        <dbReference type="RefSeq" id="XP_016468563.1"/>
    </source>
</evidence>
<dbReference type="GO" id="GO:0003676">
    <property type="term" value="F:nucleic acid binding"/>
    <property type="evidence" value="ECO:0007669"/>
    <property type="project" value="InterPro"/>
</dbReference>
<dbReference type="PANTHER" id="PTHR34222:SF89">
    <property type="match status" value="1"/>
</dbReference>
<dbReference type="OrthoDB" id="1751612at2759"/>
<dbReference type="KEGG" id="nta:107791081"/>
<protein>
    <submittedName>
        <fullName evidence="2">Uncharacterized protein</fullName>
    </submittedName>
</protein>
<evidence type="ECO:0000256" key="1">
    <source>
        <dbReference type="SAM" id="MobiDB-lite"/>
    </source>
</evidence>
<dbReference type="InterPro" id="IPR036875">
    <property type="entry name" value="Znf_CCHC_sf"/>
</dbReference>
<dbReference type="AlphaFoldDB" id="A0A1S3ZW68"/>
<dbReference type="SUPFAM" id="SSF57756">
    <property type="entry name" value="Retrovirus zinc finger-like domains"/>
    <property type="match status" value="1"/>
</dbReference>
<dbReference type="PANTHER" id="PTHR34222">
    <property type="entry name" value="GAG_PRE-INTEGRS DOMAIN-CONTAINING PROTEIN"/>
    <property type="match status" value="1"/>
</dbReference>
<dbReference type="PaxDb" id="4097-A0A1S3ZW68"/>
<gene>
    <name evidence="2" type="primary">LOC107791081</name>
</gene>
<name>A0A1S3ZW68_TOBAC</name>
<reference evidence="2" key="1">
    <citation type="submission" date="2025-08" db="UniProtKB">
        <authorList>
            <consortium name="RefSeq"/>
        </authorList>
    </citation>
    <scope>IDENTIFICATION</scope>
</reference>
<feature type="compositionally biased region" description="Polar residues" evidence="1">
    <location>
        <begin position="12"/>
        <end position="23"/>
    </location>
</feature>
<feature type="region of interest" description="Disordered" evidence="1">
    <location>
        <begin position="1"/>
        <end position="23"/>
    </location>
</feature>
<dbReference type="RefSeq" id="XP_016468563.1">
    <property type="nucleotide sequence ID" value="XM_016613077.1"/>
</dbReference>